<organism evidence="4 5">
    <name type="scientific">Pan troglodytes</name>
    <name type="common">Chimpanzee</name>
    <dbReference type="NCBI Taxonomy" id="9598"/>
    <lineage>
        <taxon>Eukaryota</taxon>
        <taxon>Metazoa</taxon>
        <taxon>Chordata</taxon>
        <taxon>Craniata</taxon>
        <taxon>Vertebrata</taxon>
        <taxon>Euteleostomi</taxon>
        <taxon>Mammalia</taxon>
        <taxon>Eutheria</taxon>
        <taxon>Euarchontoglires</taxon>
        <taxon>Primates</taxon>
        <taxon>Haplorrhini</taxon>
        <taxon>Catarrhini</taxon>
        <taxon>Hominidae</taxon>
        <taxon>Pan</taxon>
    </lineage>
</organism>
<keyword evidence="1" id="KW-0012">Acyltransferase</keyword>
<dbReference type="Proteomes" id="UP000236370">
    <property type="component" value="Unassembled WGS sequence"/>
</dbReference>
<dbReference type="InterPro" id="IPR050779">
    <property type="entry name" value="Transglutaminase"/>
</dbReference>
<comment type="caution">
    <text evidence="4">The sequence shown here is derived from an EMBL/GenBank/DDBJ whole genome shotgun (WGS) entry which is preliminary data.</text>
</comment>
<evidence type="ECO:0000259" key="3">
    <source>
        <dbReference type="Pfam" id="PF00927"/>
    </source>
</evidence>
<dbReference type="SUPFAM" id="SSF49309">
    <property type="entry name" value="Transglutaminase, two C-terminal domains"/>
    <property type="match status" value="2"/>
</dbReference>
<evidence type="ECO:0000313" key="5">
    <source>
        <dbReference type="Proteomes" id="UP000236370"/>
    </source>
</evidence>
<dbReference type="InterPro" id="IPR013783">
    <property type="entry name" value="Ig-like_fold"/>
</dbReference>
<feature type="domain" description="Transglutaminase C-terminal" evidence="3">
    <location>
        <begin position="3"/>
        <end position="69"/>
    </location>
</feature>
<keyword evidence="1" id="KW-0808">Transferase</keyword>
<proteinExistence type="predicted"/>
<dbReference type="EC" id="2.3.2.13" evidence="2"/>
<evidence type="ECO:0000313" key="4">
    <source>
        <dbReference type="EMBL" id="PNI96809.1"/>
    </source>
</evidence>
<dbReference type="GO" id="GO:0003810">
    <property type="term" value="F:protein-glutamine gamma-glutamyltransferase activity"/>
    <property type="evidence" value="ECO:0007669"/>
    <property type="project" value="UniProtKB-EC"/>
</dbReference>
<name>A0A2J8QKR8_PANTR</name>
<evidence type="ECO:0000256" key="2">
    <source>
        <dbReference type="ARBA" id="ARBA00024222"/>
    </source>
</evidence>
<dbReference type="FunFam" id="2.60.40.10:FF:000171">
    <property type="entry name" value="protein-glutamine gamma-glutamyltransferase 6"/>
    <property type="match status" value="1"/>
</dbReference>
<sequence length="128" mass="14011">YLSVTFYTGVSGTIFEETKKEVELAPGASDRVTMPVAYKEYRPHLVDQGAMLLNVSGHVKESGQVLAKQHTFRLRTPDLSLTLLGAAVVGQECEVQIVFKNPLPVTLTNVVFRLEGSGLQRPKILNVG</sequence>
<dbReference type="InterPro" id="IPR036238">
    <property type="entry name" value="Transglutaminase_C_sf"/>
</dbReference>
<reference evidence="4 5" key="1">
    <citation type="submission" date="2017-12" db="EMBL/GenBank/DDBJ databases">
        <title>High-resolution comparative analysis of great ape genomes.</title>
        <authorList>
            <person name="Pollen A."/>
            <person name="Hastie A."/>
            <person name="Hormozdiari F."/>
            <person name="Dougherty M."/>
            <person name="Liu R."/>
            <person name="Chaisson M."/>
            <person name="Hoppe E."/>
            <person name="Hill C."/>
            <person name="Pang A."/>
            <person name="Hillier L."/>
            <person name="Baker C."/>
            <person name="Armstrong J."/>
            <person name="Shendure J."/>
            <person name="Paten B."/>
            <person name="Wilson R."/>
            <person name="Chao H."/>
            <person name="Schneider V."/>
            <person name="Ventura M."/>
            <person name="Kronenberg Z."/>
            <person name="Murali S."/>
            <person name="Gordon D."/>
            <person name="Cantsilieris S."/>
            <person name="Munson K."/>
            <person name="Nelson B."/>
            <person name="Raja A."/>
            <person name="Underwood J."/>
            <person name="Diekhans M."/>
            <person name="Fiddes I."/>
            <person name="Haussler D."/>
            <person name="Eichler E."/>
        </authorList>
    </citation>
    <scope>NUCLEOTIDE SEQUENCE [LARGE SCALE GENOMIC DNA]</scope>
    <source>
        <strain evidence="4">Yerkes chimp pedigree #C0471</strain>
    </source>
</reference>
<dbReference type="AlphaFoldDB" id="A0A2J8QKR8"/>
<dbReference type="Gene3D" id="2.60.40.10">
    <property type="entry name" value="Immunoglobulins"/>
    <property type="match status" value="2"/>
</dbReference>
<dbReference type="InterPro" id="IPR008958">
    <property type="entry name" value="Transglutaminase_C"/>
</dbReference>
<dbReference type="Pfam" id="PF00927">
    <property type="entry name" value="Transglut_C"/>
    <property type="match status" value="2"/>
</dbReference>
<gene>
    <name evidence="4" type="ORF">CK820_G0029717</name>
</gene>
<dbReference type="EMBL" id="NBAG03000032">
    <property type="protein sequence ID" value="PNI96809.1"/>
    <property type="molecule type" value="Genomic_DNA"/>
</dbReference>
<evidence type="ECO:0000256" key="1">
    <source>
        <dbReference type="ARBA" id="ARBA00023315"/>
    </source>
</evidence>
<dbReference type="PANTHER" id="PTHR11590:SF49">
    <property type="entry name" value="PROTEIN-GLUTAMINE GAMMA-GLUTAMYLTRANSFERASE K"/>
    <property type="match status" value="1"/>
</dbReference>
<dbReference type="PANTHER" id="PTHR11590">
    <property type="entry name" value="PROTEIN-GLUTAMINE GAMMA-GLUTAMYLTRANSFERASE"/>
    <property type="match status" value="1"/>
</dbReference>
<protein>
    <recommendedName>
        <fullName evidence="2">protein-glutamine gamma-glutamyltransferase</fullName>
        <ecNumber evidence="2">2.3.2.13</ecNumber>
    </recommendedName>
</protein>
<feature type="non-terminal residue" evidence="4">
    <location>
        <position position="1"/>
    </location>
</feature>
<accession>A0A2J8QKR8</accession>
<feature type="domain" description="Transglutaminase C-terminal" evidence="3">
    <location>
        <begin position="77"/>
        <end position="120"/>
    </location>
</feature>